<comment type="caution">
    <text evidence="7">The sequence shown here is derived from an EMBL/GenBank/DDBJ whole genome shotgun (WGS) entry which is preliminary data.</text>
</comment>
<organism evidence="7 8">
    <name type="scientific">Trueperella bernardiae</name>
    <dbReference type="NCBI Taxonomy" id="59561"/>
    <lineage>
        <taxon>Bacteria</taxon>
        <taxon>Bacillati</taxon>
        <taxon>Actinomycetota</taxon>
        <taxon>Actinomycetes</taxon>
        <taxon>Actinomycetales</taxon>
        <taxon>Actinomycetaceae</taxon>
        <taxon>Trueperella</taxon>
    </lineage>
</organism>
<evidence type="ECO:0000256" key="1">
    <source>
        <dbReference type="ARBA" id="ARBA00007074"/>
    </source>
</evidence>
<dbReference type="STRING" id="59561.AQZ59_00860"/>
<evidence type="ECO:0000256" key="5">
    <source>
        <dbReference type="SAM" id="SignalP"/>
    </source>
</evidence>
<feature type="domain" description="NlpC/P60" evidence="6">
    <location>
        <begin position="127"/>
        <end position="237"/>
    </location>
</feature>
<dbReference type="InterPro" id="IPR000064">
    <property type="entry name" value="NLP_P60_dom"/>
</dbReference>
<evidence type="ECO:0000313" key="8">
    <source>
        <dbReference type="Proteomes" id="UP000054404"/>
    </source>
</evidence>
<keyword evidence="5" id="KW-0732">Signal</keyword>
<reference evidence="7 8" key="1">
    <citation type="submission" date="2015-11" db="EMBL/GenBank/DDBJ databases">
        <title>Draft Genome Sequence of the Type Strain Trueperella bernardiae LCDC 89-0504T, Isolated from Blood Culture.</title>
        <authorList>
            <person name="Bernier A.-M."/>
            <person name="Bernard K."/>
        </authorList>
    </citation>
    <scope>NUCLEOTIDE SEQUENCE [LARGE SCALE GENOMIC DNA]</scope>
    <source>
        <strain evidence="7 8">LCDC 89-0504</strain>
    </source>
</reference>
<dbReference type="PATRIC" id="fig|59561.3.peg.853"/>
<dbReference type="EC" id="3.4.-.-" evidence="7"/>
<dbReference type="Proteomes" id="UP000054404">
    <property type="component" value="Unassembled WGS sequence"/>
</dbReference>
<dbReference type="PROSITE" id="PS51935">
    <property type="entry name" value="NLPC_P60"/>
    <property type="match status" value="1"/>
</dbReference>
<evidence type="ECO:0000256" key="2">
    <source>
        <dbReference type="ARBA" id="ARBA00022670"/>
    </source>
</evidence>
<evidence type="ECO:0000259" key="6">
    <source>
        <dbReference type="PROSITE" id="PS51935"/>
    </source>
</evidence>
<keyword evidence="8" id="KW-1185">Reference proteome</keyword>
<comment type="similarity">
    <text evidence="1">Belongs to the peptidase C40 family.</text>
</comment>
<dbReference type="Pfam" id="PF00877">
    <property type="entry name" value="NLPC_P60"/>
    <property type="match status" value="1"/>
</dbReference>
<sequence>MSRADRRVIKQRNHSATRITTASTFAASTMVGMVAPIAFADTEAEPAARPETVAPAVVAPEAASASLATTAEGEWQFEAVTVEAESPAVAAPAVETAQTAQAAQTARADSSEAATEATYAEPAAAPAPAASGIVGIARSYAGSAYVYGGTSPAGFDCSGFTSYVYALAGISLPRSSGSQLYAGQQVSAAEAQPGDLVWWPGHVGIYTGNGQHIAARNPATGVMEGPIYGNPIYIRVG</sequence>
<accession>A0A0W1KKP1</accession>
<dbReference type="GO" id="GO:0008234">
    <property type="term" value="F:cysteine-type peptidase activity"/>
    <property type="evidence" value="ECO:0007669"/>
    <property type="project" value="UniProtKB-KW"/>
</dbReference>
<dbReference type="GO" id="GO:0006508">
    <property type="term" value="P:proteolysis"/>
    <property type="evidence" value="ECO:0007669"/>
    <property type="project" value="UniProtKB-KW"/>
</dbReference>
<keyword evidence="4" id="KW-0788">Thiol protease</keyword>
<dbReference type="SUPFAM" id="SSF54001">
    <property type="entry name" value="Cysteine proteinases"/>
    <property type="match status" value="1"/>
</dbReference>
<keyword evidence="2" id="KW-0645">Protease</keyword>
<dbReference type="EMBL" id="LNIZ01000003">
    <property type="protein sequence ID" value="KTF04339.1"/>
    <property type="molecule type" value="Genomic_DNA"/>
</dbReference>
<dbReference type="PANTHER" id="PTHR47053:SF1">
    <property type="entry name" value="MUREIN DD-ENDOPEPTIDASE MEPH-RELATED"/>
    <property type="match status" value="1"/>
</dbReference>
<protein>
    <submittedName>
        <fullName evidence="7">Putative endopeptidase p60</fullName>
        <ecNumber evidence="7">3.4.-.-</ecNumber>
    </submittedName>
</protein>
<evidence type="ECO:0000256" key="3">
    <source>
        <dbReference type="ARBA" id="ARBA00022801"/>
    </source>
</evidence>
<dbReference type="Gene3D" id="3.90.1720.10">
    <property type="entry name" value="endopeptidase domain like (from Nostoc punctiforme)"/>
    <property type="match status" value="1"/>
</dbReference>
<gene>
    <name evidence="7" type="primary">iap</name>
    <name evidence="7" type="ORF">AQZ59_00860</name>
</gene>
<dbReference type="InterPro" id="IPR051202">
    <property type="entry name" value="Peptidase_C40"/>
</dbReference>
<dbReference type="InterPro" id="IPR038765">
    <property type="entry name" value="Papain-like_cys_pep_sf"/>
</dbReference>
<evidence type="ECO:0000256" key="4">
    <source>
        <dbReference type="ARBA" id="ARBA00022807"/>
    </source>
</evidence>
<feature type="chain" id="PRO_5006924278" evidence="5">
    <location>
        <begin position="41"/>
        <end position="237"/>
    </location>
</feature>
<dbReference type="AlphaFoldDB" id="A0A0W1KKP1"/>
<keyword evidence="3 7" id="KW-0378">Hydrolase</keyword>
<dbReference type="RefSeq" id="WP_062613426.1">
    <property type="nucleotide sequence ID" value="NZ_LNIZ01000003.1"/>
</dbReference>
<dbReference type="PANTHER" id="PTHR47053">
    <property type="entry name" value="MUREIN DD-ENDOPEPTIDASE MEPH-RELATED"/>
    <property type="match status" value="1"/>
</dbReference>
<proteinExistence type="inferred from homology"/>
<name>A0A0W1KKP1_9ACTO</name>
<evidence type="ECO:0000313" key="7">
    <source>
        <dbReference type="EMBL" id="KTF04339.1"/>
    </source>
</evidence>
<feature type="signal peptide" evidence="5">
    <location>
        <begin position="1"/>
        <end position="40"/>
    </location>
</feature>